<comment type="function">
    <text evidence="6">This protein is an auxiliary protein of DNA polymerase delta and is involved in the control of eukaryotic DNA replication by increasing the polymerase's processivity during elongation of the leading strand.</text>
</comment>
<organism evidence="11 12">
    <name type="scientific">Capsaspora owczarzaki (strain ATCC 30864)</name>
    <dbReference type="NCBI Taxonomy" id="595528"/>
    <lineage>
        <taxon>Eukaryota</taxon>
        <taxon>Filasterea</taxon>
        <taxon>Capsaspora</taxon>
    </lineage>
</organism>
<comment type="similarity">
    <text evidence="2 7">Belongs to the PCNA family.</text>
</comment>
<dbReference type="PhylomeDB" id="A0A0D2UH95"/>
<dbReference type="OMA" id="EMKLINM"/>
<gene>
    <name evidence="11" type="ORF">CAOG_005121</name>
</gene>
<feature type="region of interest" description="Disordered" evidence="8">
    <location>
        <begin position="259"/>
        <end position="292"/>
    </location>
</feature>
<evidence type="ECO:0000259" key="10">
    <source>
        <dbReference type="Pfam" id="PF02747"/>
    </source>
</evidence>
<evidence type="ECO:0000313" key="11">
    <source>
        <dbReference type="EMBL" id="KJE94486.1"/>
    </source>
</evidence>
<dbReference type="eggNOG" id="KOG1636">
    <property type="taxonomic scope" value="Eukaryota"/>
</dbReference>
<dbReference type="STRING" id="595528.A0A0D2UH95"/>
<dbReference type="EMBL" id="KE346367">
    <property type="protein sequence ID" value="KJE94486.1"/>
    <property type="molecule type" value="Genomic_DNA"/>
</dbReference>
<dbReference type="FunCoup" id="A0A0D2UH95">
    <property type="interactions" value="619"/>
</dbReference>
<evidence type="ECO:0000259" key="9">
    <source>
        <dbReference type="Pfam" id="PF00705"/>
    </source>
</evidence>
<evidence type="ECO:0000256" key="5">
    <source>
        <dbReference type="ARBA" id="ARBA00023242"/>
    </source>
</evidence>
<evidence type="ECO:0000256" key="7">
    <source>
        <dbReference type="RuleBase" id="RU003671"/>
    </source>
</evidence>
<dbReference type="PRINTS" id="PR00339">
    <property type="entry name" value="PCNACYCLIN"/>
</dbReference>
<dbReference type="InterPro" id="IPR022659">
    <property type="entry name" value="Pr_cel_nuc_antig_CS"/>
</dbReference>
<dbReference type="GO" id="GO:0003677">
    <property type="term" value="F:DNA binding"/>
    <property type="evidence" value="ECO:0007669"/>
    <property type="project" value="UniProtKB-KW"/>
</dbReference>
<dbReference type="PROSITE" id="PS00293">
    <property type="entry name" value="PCNA_2"/>
    <property type="match status" value="1"/>
</dbReference>
<dbReference type="GO" id="GO:0019985">
    <property type="term" value="P:translesion synthesis"/>
    <property type="evidence" value="ECO:0007669"/>
    <property type="project" value="TreeGrafter"/>
</dbReference>
<evidence type="ECO:0000256" key="3">
    <source>
        <dbReference type="ARBA" id="ARBA00022705"/>
    </source>
</evidence>
<dbReference type="GO" id="GO:0030337">
    <property type="term" value="F:DNA polymerase processivity factor activity"/>
    <property type="evidence" value="ECO:0007669"/>
    <property type="project" value="InterPro"/>
</dbReference>
<dbReference type="AlphaFoldDB" id="A0A0D2UH95"/>
<dbReference type="GO" id="GO:0006298">
    <property type="term" value="P:mismatch repair"/>
    <property type="evidence" value="ECO:0007669"/>
    <property type="project" value="TreeGrafter"/>
</dbReference>
<evidence type="ECO:0000256" key="8">
    <source>
        <dbReference type="SAM" id="MobiDB-lite"/>
    </source>
</evidence>
<keyword evidence="4 7" id="KW-0238">DNA-binding</keyword>
<dbReference type="Gene3D" id="3.10.150.10">
    <property type="entry name" value="DNA Polymerase III, subunit A, domain 2"/>
    <property type="match status" value="2"/>
</dbReference>
<dbReference type="HAMAP" id="MF_00317">
    <property type="entry name" value="DNApol_clamp_arch"/>
    <property type="match status" value="1"/>
</dbReference>
<feature type="compositionally biased region" description="Acidic residues" evidence="8">
    <location>
        <begin position="259"/>
        <end position="269"/>
    </location>
</feature>
<keyword evidence="12" id="KW-1185">Reference proteome</keyword>
<accession>A0A0D2UH95</accession>
<comment type="subcellular location">
    <subcellularLocation>
        <location evidence="1 6">Nucleus</location>
    </subcellularLocation>
</comment>
<dbReference type="InterPro" id="IPR022648">
    <property type="entry name" value="Pr_cel_nuc_antig_N"/>
</dbReference>
<dbReference type="OrthoDB" id="534348at2759"/>
<dbReference type="InterPro" id="IPR000730">
    <property type="entry name" value="Pr_cel_nuc_antig"/>
</dbReference>
<evidence type="ECO:0000256" key="2">
    <source>
        <dbReference type="ARBA" id="ARBA00010462"/>
    </source>
</evidence>
<dbReference type="GO" id="GO:0006272">
    <property type="term" value="P:leading strand elongation"/>
    <property type="evidence" value="ECO:0007669"/>
    <property type="project" value="TreeGrafter"/>
</dbReference>
<keyword evidence="3 7" id="KW-0235">DNA replication</keyword>
<sequence length="292" mass="31993">MFEARLAQSNLMKKILDAIKDLITEANLEISSGGISLQGMDSSHVSLVALLMRSDGFSPFRCDRNLTLGVNLQAMAKLMKCASNDDILTMTAEDNSDTLNLQFESPAQDKLSEFEMKLMDIDSEHLGIPETEYDAVIRMPSSEFQRICRDLGAGIGGESVTIACTKEGVKFSVTGSVGSGSITLKQTGSVDKPAESVVINMAQPVTLIFALRYLNSFAKATPLSESVSLSMSREVPLVVEYKMNDTGYVRFYLAPKLEDEENQETEAEAEDRPNKGSKSKKAKEEDAMEEDD</sequence>
<dbReference type="FunFam" id="3.10.150.10:FF:000006">
    <property type="entry name" value="Proliferating cell nuclear antigen"/>
    <property type="match status" value="1"/>
</dbReference>
<dbReference type="InterPro" id="IPR046938">
    <property type="entry name" value="DNA_clamp_sf"/>
</dbReference>
<evidence type="ECO:0000256" key="4">
    <source>
        <dbReference type="ARBA" id="ARBA00023125"/>
    </source>
</evidence>
<dbReference type="Pfam" id="PF00705">
    <property type="entry name" value="PCNA_N"/>
    <property type="match status" value="1"/>
</dbReference>
<evidence type="ECO:0000313" key="12">
    <source>
        <dbReference type="Proteomes" id="UP000008743"/>
    </source>
</evidence>
<dbReference type="PANTHER" id="PTHR11352">
    <property type="entry name" value="PROLIFERATING CELL NUCLEAR ANTIGEN"/>
    <property type="match status" value="1"/>
</dbReference>
<feature type="domain" description="Proliferating cell nuclear antigen PCNA N-terminal" evidence="9">
    <location>
        <begin position="1"/>
        <end position="124"/>
    </location>
</feature>
<keyword evidence="5 6" id="KW-0539">Nucleus</keyword>
<proteinExistence type="inferred from homology"/>
<dbReference type="PANTHER" id="PTHR11352:SF0">
    <property type="entry name" value="PROLIFERATING CELL NUCLEAR ANTIGEN"/>
    <property type="match status" value="1"/>
</dbReference>
<dbReference type="GO" id="GO:0043626">
    <property type="term" value="C:PCNA complex"/>
    <property type="evidence" value="ECO:0007669"/>
    <property type="project" value="TreeGrafter"/>
</dbReference>
<reference evidence="12" key="1">
    <citation type="submission" date="2011-02" db="EMBL/GenBank/DDBJ databases">
        <title>The Genome Sequence of Capsaspora owczarzaki ATCC 30864.</title>
        <authorList>
            <person name="Russ C."/>
            <person name="Cuomo C."/>
            <person name="Burger G."/>
            <person name="Gray M.W."/>
            <person name="Holland P.W.H."/>
            <person name="King N."/>
            <person name="Lang F.B.F."/>
            <person name="Roger A.J."/>
            <person name="Ruiz-Trillo I."/>
            <person name="Young S.K."/>
            <person name="Zeng Q."/>
            <person name="Gargeya S."/>
            <person name="Alvarado L."/>
            <person name="Berlin A."/>
            <person name="Chapman S.B."/>
            <person name="Chen Z."/>
            <person name="Freedman E."/>
            <person name="Gellesch M."/>
            <person name="Goldberg J."/>
            <person name="Griggs A."/>
            <person name="Gujja S."/>
            <person name="Heilman E."/>
            <person name="Heiman D."/>
            <person name="Howarth C."/>
            <person name="Mehta T."/>
            <person name="Neiman D."/>
            <person name="Pearson M."/>
            <person name="Roberts A."/>
            <person name="Saif S."/>
            <person name="Shea T."/>
            <person name="Shenoy N."/>
            <person name="Sisk P."/>
            <person name="Stolte C."/>
            <person name="Sykes S."/>
            <person name="White J."/>
            <person name="Yandava C."/>
            <person name="Haas B."/>
            <person name="Nusbaum C."/>
            <person name="Birren B."/>
        </authorList>
    </citation>
    <scope>NUCLEOTIDE SEQUENCE</scope>
    <source>
        <strain evidence="12">ATCC 30864</strain>
    </source>
</reference>
<dbReference type="InParanoid" id="A0A0D2UH95"/>
<dbReference type="CDD" id="cd00577">
    <property type="entry name" value="PCNA"/>
    <property type="match status" value="1"/>
</dbReference>
<dbReference type="FunFam" id="3.10.150.10:FF:000008">
    <property type="entry name" value="Proliferating cell nuclear antigen"/>
    <property type="match status" value="1"/>
</dbReference>
<dbReference type="Proteomes" id="UP000008743">
    <property type="component" value="Unassembled WGS sequence"/>
</dbReference>
<feature type="domain" description="Proliferating cell nuclear antigen PCNA C-terminal" evidence="10">
    <location>
        <begin position="127"/>
        <end position="256"/>
    </location>
</feature>
<evidence type="ECO:0000256" key="6">
    <source>
        <dbReference type="RuleBase" id="RU000641"/>
    </source>
</evidence>
<dbReference type="NCBIfam" id="TIGR00590">
    <property type="entry name" value="pcna"/>
    <property type="match status" value="1"/>
</dbReference>
<dbReference type="RefSeq" id="XP_004346806.1">
    <property type="nucleotide sequence ID" value="XM_004346756.2"/>
</dbReference>
<dbReference type="Pfam" id="PF02747">
    <property type="entry name" value="PCNA_C"/>
    <property type="match status" value="1"/>
</dbReference>
<evidence type="ECO:0000256" key="1">
    <source>
        <dbReference type="ARBA" id="ARBA00004123"/>
    </source>
</evidence>
<protein>
    <recommendedName>
        <fullName evidence="6">DNA sliding clamp PCNA</fullName>
    </recommendedName>
</protein>
<dbReference type="InterPro" id="IPR022649">
    <property type="entry name" value="Pr_cel_nuc_antig_C"/>
</dbReference>
<dbReference type="PROSITE" id="PS01251">
    <property type="entry name" value="PCNA_1"/>
    <property type="match status" value="1"/>
</dbReference>
<dbReference type="SUPFAM" id="SSF55979">
    <property type="entry name" value="DNA clamp"/>
    <property type="match status" value="2"/>
</dbReference>
<dbReference type="GO" id="GO:0006275">
    <property type="term" value="P:regulation of DNA replication"/>
    <property type="evidence" value="ECO:0007669"/>
    <property type="project" value="InterPro"/>
</dbReference>
<name>A0A0D2UH95_CAPO3</name>